<evidence type="ECO:0000313" key="13">
    <source>
        <dbReference type="EMBL" id="TGD44060.1"/>
    </source>
</evidence>
<accession>A0ABY2KN46</accession>
<gene>
    <name evidence="13" type="ORF">EEB11_04930</name>
</gene>
<evidence type="ECO:0000313" key="14">
    <source>
        <dbReference type="Proteomes" id="UP000297741"/>
    </source>
</evidence>
<comment type="similarity">
    <text evidence="2 11">Belongs to the ABC-2 integral membrane protein family.</text>
</comment>
<dbReference type="EMBL" id="RPEM01000003">
    <property type="protein sequence ID" value="TGD44060.1"/>
    <property type="molecule type" value="Genomic_DNA"/>
</dbReference>
<name>A0ABY2KN46_9RHOB</name>
<protein>
    <recommendedName>
        <fullName evidence="11">Transport permease protein</fullName>
    </recommendedName>
</protein>
<dbReference type="PANTHER" id="PTHR30413:SF10">
    <property type="entry name" value="CAPSULE POLYSACCHARIDE EXPORT INNER-MEMBRANE PROTEIN CTRC"/>
    <property type="match status" value="1"/>
</dbReference>
<evidence type="ECO:0000256" key="8">
    <source>
        <dbReference type="ARBA" id="ARBA00022989"/>
    </source>
</evidence>
<comment type="subcellular location">
    <subcellularLocation>
        <location evidence="11">Cell inner membrane</location>
        <topology evidence="11">Multi-pass membrane protein</topology>
    </subcellularLocation>
    <subcellularLocation>
        <location evidence="1">Cell membrane</location>
        <topology evidence="1">Multi-pass membrane protein</topology>
    </subcellularLocation>
</comment>
<feature type="transmembrane region" description="Helical" evidence="11">
    <location>
        <begin position="34"/>
        <end position="55"/>
    </location>
</feature>
<evidence type="ECO:0000256" key="6">
    <source>
        <dbReference type="ARBA" id="ARBA00022692"/>
    </source>
</evidence>
<dbReference type="InterPro" id="IPR000412">
    <property type="entry name" value="ABC_2_transport"/>
</dbReference>
<keyword evidence="9" id="KW-0625">Polysaccharide transport</keyword>
<feature type="transmembrane region" description="Helical" evidence="11">
    <location>
        <begin position="67"/>
        <end position="88"/>
    </location>
</feature>
<evidence type="ECO:0000256" key="3">
    <source>
        <dbReference type="ARBA" id="ARBA00022448"/>
    </source>
</evidence>
<keyword evidence="7" id="KW-0972">Capsule biogenesis/degradation</keyword>
<dbReference type="PROSITE" id="PS51012">
    <property type="entry name" value="ABC_TM2"/>
    <property type="match status" value="1"/>
</dbReference>
<evidence type="ECO:0000259" key="12">
    <source>
        <dbReference type="PROSITE" id="PS51012"/>
    </source>
</evidence>
<sequence>MDRPRPRRSWATFRTVSALMLREMSTRYGRSPGGYSWALLEPVGAIIVMAVGFGLMFSGPPLGSDFLLFYATGYMPFSLYQSVANTTARSLSFSRPLLMYPAVTWMDALLARFILNALTGVLVTIIIFWGILAVSDTTTILDLPTIALAMGLSALLGLGLGTMNCYLGARIEVWDIAWSILSRPLFIVSGVFFIYEGVPAAAQEVLYYLPWMHISGLTRAGFYPTYRPEYVSVLYVLLWSLLPLCFGLLLLRRYHKDLLNRN</sequence>
<feature type="domain" description="ABC transmembrane type-2" evidence="12">
    <location>
        <begin position="33"/>
        <end position="254"/>
    </location>
</feature>
<evidence type="ECO:0000256" key="10">
    <source>
        <dbReference type="ARBA" id="ARBA00023136"/>
    </source>
</evidence>
<evidence type="ECO:0000256" key="7">
    <source>
        <dbReference type="ARBA" id="ARBA00022903"/>
    </source>
</evidence>
<keyword evidence="6 11" id="KW-0812">Transmembrane</keyword>
<keyword evidence="3 11" id="KW-0813">Transport</keyword>
<dbReference type="Pfam" id="PF01061">
    <property type="entry name" value="ABC2_membrane"/>
    <property type="match status" value="1"/>
</dbReference>
<dbReference type="InterPro" id="IPR047817">
    <property type="entry name" value="ABC2_TM_bact-type"/>
</dbReference>
<reference evidence="13 14" key="1">
    <citation type="submission" date="2018-11" db="EMBL/GenBank/DDBJ databases">
        <title>Tabrizicola sp. isolated from sediment of alpine lake.</title>
        <authorList>
            <person name="Liu Z."/>
        </authorList>
    </citation>
    <scope>NUCLEOTIDE SEQUENCE [LARGE SCALE GENOMIC DNA]</scope>
    <source>
        <strain evidence="13 14">DRYC-M-16</strain>
    </source>
</reference>
<dbReference type="Proteomes" id="UP000297741">
    <property type="component" value="Unassembled WGS sequence"/>
</dbReference>
<keyword evidence="8 11" id="KW-1133">Transmembrane helix</keyword>
<feature type="transmembrane region" description="Helical" evidence="11">
    <location>
        <begin position="109"/>
        <end position="134"/>
    </location>
</feature>
<organism evidence="13 14">
    <name type="scientific">Pseudotabrizicola sediminis</name>
    <dbReference type="NCBI Taxonomy" id="2486418"/>
    <lineage>
        <taxon>Bacteria</taxon>
        <taxon>Pseudomonadati</taxon>
        <taxon>Pseudomonadota</taxon>
        <taxon>Alphaproteobacteria</taxon>
        <taxon>Rhodobacterales</taxon>
        <taxon>Paracoccaceae</taxon>
        <taxon>Pseudotabrizicola</taxon>
    </lineage>
</organism>
<feature type="transmembrane region" description="Helical" evidence="11">
    <location>
        <begin position="230"/>
        <end position="251"/>
    </location>
</feature>
<keyword evidence="10 11" id="KW-0472">Membrane</keyword>
<evidence type="ECO:0000256" key="4">
    <source>
        <dbReference type="ARBA" id="ARBA00022475"/>
    </source>
</evidence>
<keyword evidence="5" id="KW-0762">Sugar transport</keyword>
<feature type="transmembrane region" description="Helical" evidence="11">
    <location>
        <begin position="176"/>
        <end position="195"/>
    </location>
</feature>
<evidence type="ECO:0000256" key="1">
    <source>
        <dbReference type="ARBA" id="ARBA00004651"/>
    </source>
</evidence>
<dbReference type="PRINTS" id="PR00164">
    <property type="entry name" value="ABC2TRNSPORT"/>
</dbReference>
<keyword evidence="4 11" id="KW-1003">Cell membrane</keyword>
<evidence type="ECO:0000256" key="5">
    <source>
        <dbReference type="ARBA" id="ARBA00022597"/>
    </source>
</evidence>
<keyword evidence="14" id="KW-1185">Reference proteome</keyword>
<evidence type="ECO:0000256" key="2">
    <source>
        <dbReference type="ARBA" id="ARBA00007783"/>
    </source>
</evidence>
<evidence type="ECO:0000256" key="9">
    <source>
        <dbReference type="ARBA" id="ARBA00023047"/>
    </source>
</evidence>
<dbReference type="PANTHER" id="PTHR30413">
    <property type="entry name" value="INNER MEMBRANE TRANSPORT PERMEASE"/>
    <property type="match status" value="1"/>
</dbReference>
<comment type="caution">
    <text evidence="13">The sequence shown here is derived from an EMBL/GenBank/DDBJ whole genome shotgun (WGS) entry which is preliminary data.</text>
</comment>
<evidence type="ECO:0000256" key="11">
    <source>
        <dbReference type="RuleBase" id="RU361157"/>
    </source>
</evidence>
<feature type="transmembrane region" description="Helical" evidence="11">
    <location>
        <begin position="146"/>
        <end position="169"/>
    </location>
</feature>
<proteinExistence type="inferred from homology"/>
<dbReference type="InterPro" id="IPR013525">
    <property type="entry name" value="ABC2_TM"/>
</dbReference>